<feature type="compositionally biased region" description="Acidic residues" evidence="1">
    <location>
        <begin position="300"/>
        <end position="315"/>
    </location>
</feature>
<protein>
    <submittedName>
        <fullName evidence="2">Uncharacterized protein</fullName>
    </submittedName>
</protein>
<dbReference type="Proteomes" id="UP001201163">
    <property type="component" value="Unassembled WGS sequence"/>
</dbReference>
<feature type="compositionally biased region" description="Basic and acidic residues" evidence="1">
    <location>
        <begin position="405"/>
        <end position="432"/>
    </location>
</feature>
<dbReference type="EMBL" id="JAKELL010000319">
    <property type="protein sequence ID" value="KAH8977363.1"/>
    <property type="molecule type" value="Genomic_DNA"/>
</dbReference>
<reference evidence="2" key="1">
    <citation type="submission" date="2022-01" db="EMBL/GenBank/DDBJ databases">
        <title>Comparative genomics reveals a dynamic genome evolution in the ectomycorrhizal milk-cap (Lactarius) mushrooms.</title>
        <authorList>
            <consortium name="DOE Joint Genome Institute"/>
            <person name="Lebreton A."/>
            <person name="Tang N."/>
            <person name="Kuo A."/>
            <person name="LaButti K."/>
            <person name="Drula E."/>
            <person name="Barry K."/>
            <person name="Clum A."/>
            <person name="Lipzen A."/>
            <person name="Mousain D."/>
            <person name="Ng V."/>
            <person name="Wang R."/>
            <person name="Wang X."/>
            <person name="Dai Y."/>
            <person name="Henrissat B."/>
            <person name="Grigoriev I.V."/>
            <person name="Guerin-Laguette A."/>
            <person name="Yu F."/>
            <person name="Martin F.M."/>
        </authorList>
    </citation>
    <scope>NUCLEOTIDE SEQUENCE</scope>
    <source>
        <strain evidence="2">QP</strain>
    </source>
</reference>
<feature type="compositionally biased region" description="Pro residues" evidence="1">
    <location>
        <begin position="477"/>
        <end position="496"/>
    </location>
</feature>
<feature type="compositionally biased region" description="Polar residues" evidence="1">
    <location>
        <begin position="381"/>
        <end position="394"/>
    </location>
</feature>
<feature type="region of interest" description="Disordered" evidence="1">
    <location>
        <begin position="147"/>
        <end position="178"/>
    </location>
</feature>
<comment type="caution">
    <text evidence="2">The sequence shown here is derived from an EMBL/GenBank/DDBJ whole genome shotgun (WGS) entry which is preliminary data.</text>
</comment>
<evidence type="ECO:0000256" key="1">
    <source>
        <dbReference type="SAM" id="MobiDB-lite"/>
    </source>
</evidence>
<name>A0AAD4Q753_9AGAM</name>
<evidence type="ECO:0000313" key="2">
    <source>
        <dbReference type="EMBL" id="KAH8977363.1"/>
    </source>
</evidence>
<accession>A0AAD4Q753</accession>
<organism evidence="2 3">
    <name type="scientific">Lactarius akahatsu</name>
    <dbReference type="NCBI Taxonomy" id="416441"/>
    <lineage>
        <taxon>Eukaryota</taxon>
        <taxon>Fungi</taxon>
        <taxon>Dikarya</taxon>
        <taxon>Basidiomycota</taxon>
        <taxon>Agaricomycotina</taxon>
        <taxon>Agaricomycetes</taxon>
        <taxon>Russulales</taxon>
        <taxon>Russulaceae</taxon>
        <taxon>Lactarius</taxon>
    </lineage>
</organism>
<proteinExistence type="predicted"/>
<dbReference type="AlphaFoldDB" id="A0AAD4Q753"/>
<gene>
    <name evidence="2" type="ORF">EDB92DRAFT_2119978</name>
</gene>
<keyword evidence="3" id="KW-1185">Reference proteome</keyword>
<feature type="region of interest" description="Disordered" evidence="1">
    <location>
        <begin position="295"/>
        <end position="318"/>
    </location>
</feature>
<evidence type="ECO:0000313" key="3">
    <source>
        <dbReference type="Proteomes" id="UP001201163"/>
    </source>
</evidence>
<sequence>MRVRRLCRHVERGNVIRTLQPDHAENDDAWQTTTNKTTPTIPGLRLSSMRHANYVPPFHPAASLVDTTRRPRLSFPQASIRSQTPLTILPEPARTEIAIPPRALSRLHSSNPPDPVRKVQEMQQHAIRQGFFYAAGAHGLLASLPAAEPTPASDSSTCATITNSTTASGPDPDPDLQDASLDLASTSTSLWTSGMRPRKMKTQIRIWSSSATSFPLNFRPRCCARRVPMATQTLGLVIPEPDANFDLASPSPNRAGEGWIDWLVRVLVQIRALASTLLGDDASSLVRGFGGVLPSRATDDNEEEEEVMGTGDDDSPAPLESIAAAAGSRMRMKNWRKALADEVEVRHNDDNNDESDYGGGPRTHVISAPAFTDACRKKRTPASSSLGGQDTPTQDALYADQGVDGQKRGETHVSERDGGWRSRLRRSSDQQRQRRRRTDAPVFDASWSMTAVFTVPGEPPAVHSRMATKPASCPSRNPRPPLPLLPLPPLPSPHYR</sequence>
<feature type="compositionally biased region" description="Polar residues" evidence="1">
    <location>
        <begin position="152"/>
        <end position="168"/>
    </location>
</feature>
<feature type="region of interest" description="Disordered" evidence="1">
    <location>
        <begin position="346"/>
        <end position="496"/>
    </location>
</feature>